<accession>A0ABR4GFX0</accession>
<dbReference type="EMBL" id="JBFTWV010000016">
    <property type="protein sequence ID" value="KAL2797928.1"/>
    <property type="molecule type" value="Genomic_DNA"/>
</dbReference>
<keyword evidence="4" id="KW-0862">Zinc</keyword>
<keyword evidence="5" id="KW-0560">Oxidoreductase</keyword>
<keyword evidence="3" id="KW-0479">Metal-binding</keyword>
<feature type="domain" description="Extradiol ring-cleavage dioxygenase class III enzyme subunit B" evidence="6">
    <location>
        <begin position="4"/>
        <end position="251"/>
    </location>
</feature>
<comment type="cofactor">
    <cofactor evidence="1">
        <name>Zn(2+)</name>
        <dbReference type="ChEBI" id="CHEBI:29105"/>
    </cofactor>
</comment>
<organism evidence="7 8">
    <name type="scientific">Aspergillus keveii</name>
    <dbReference type="NCBI Taxonomy" id="714993"/>
    <lineage>
        <taxon>Eukaryota</taxon>
        <taxon>Fungi</taxon>
        <taxon>Dikarya</taxon>
        <taxon>Ascomycota</taxon>
        <taxon>Pezizomycotina</taxon>
        <taxon>Eurotiomycetes</taxon>
        <taxon>Eurotiomycetidae</taxon>
        <taxon>Eurotiales</taxon>
        <taxon>Aspergillaceae</taxon>
        <taxon>Aspergillus</taxon>
        <taxon>Aspergillus subgen. Nidulantes</taxon>
    </lineage>
</organism>
<evidence type="ECO:0000256" key="4">
    <source>
        <dbReference type="ARBA" id="ARBA00022833"/>
    </source>
</evidence>
<evidence type="ECO:0000256" key="3">
    <source>
        <dbReference type="ARBA" id="ARBA00022723"/>
    </source>
</evidence>
<keyword evidence="8" id="KW-1185">Reference proteome</keyword>
<sequence length="292" mass="33010">MAPVLFLSHGTTMMLGTDSRTRDYWAALGRDALAHGVKGVIIMGAHWNTPDNSIHVSTNPSPSVMPISNTDPTLWSTWKPNPDLETSHRVISLLRSRGFTVDPDPNFTWMIDTVPLLIGMFGREDCCPPVTIISQNTHWDPFTHARIGAALRHLRAERYLLIGSGGGVHNLYLTEWKYMLQYKDNFAMERPPVWQTLEFRQSLEDVIVRNGGGPELRRGITRLMKHPYFRDAHGTDEHFVSACFVAGAVSGIEDRELRGRLGAEVWELRSQCESQFCLGEWPSEWLQPAAEE</sequence>
<keyword evidence="7" id="KW-0223">Dioxygenase</keyword>
<dbReference type="GO" id="GO:0051213">
    <property type="term" value="F:dioxygenase activity"/>
    <property type="evidence" value="ECO:0007669"/>
    <property type="project" value="UniProtKB-KW"/>
</dbReference>
<evidence type="ECO:0000313" key="7">
    <source>
        <dbReference type="EMBL" id="KAL2797928.1"/>
    </source>
</evidence>
<gene>
    <name evidence="7" type="ORF">BJX66DRAFT_347837</name>
</gene>
<evidence type="ECO:0000256" key="2">
    <source>
        <dbReference type="ARBA" id="ARBA00007581"/>
    </source>
</evidence>
<dbReference type="Proteomes" id="UP001610563">
    <property type="component" value="Unassembled WGS sequence"/>
</dbReference>
<dbReference type="Gene3D" id="3.40.830.10">
    <property type="entry name" value="LigB-like"/>
    <property type="match status" value="1"/>
</dbReference>
<dbReference type="SUPFAM" id="SSF53213">
    <property type="entry name" value="LigB-like"/>
    <property type="match status" value="1"/>
</dbReference>
<dbReference type="InterPro" id="IPR014436">
    <property type="entry name" value="Extradiol_dOase_DODA"/>
</dbReference>
<reference evidence="7 8" key="1">
    <citation type="submission" date="2024-07" db="EMBL/GenBank/DDBJ databases">
        <title>Section-level genome sequencing and comparative genomics of Aspergillus sections Usti and Cavernicolus.</title>
        <authorList>
            <consortium name="Lawrence Berkeley National Laboratory"/>
            <person name="Nybo J.L."/>
            <person name="Vesth T.C."/>
            <person name="Theobald S."/>
            <person name="Frisvad J.C."/>
            <person name="Larsen T.O."/>
            <person name="Kjaerboelling I."/>
            <person name="Rothschild-Mancinelli K."/>
            <person name="Lyhne E.K."/>
            <person name="Kogle M.E."/>
            <person name="Barry K."/>
            <person name="Clum A."/>
            <person name="Na H."/>
            <person name="Ledsgaard L."/>
            <person name="Lin J."/>
            <person name="Lipzen A."/>
            <person name="Kuo A."/>
            <person name="Riley R."/>
            <person name="Mondo S."/>
            <person name="Labutti K."/>
            <person name="Haridas S."/>
            <person name="Pangalinan J."/>
            <person name="Salamov A.A."/>
            <person name="Simmons B.A."/>
            <person name="Magnuson J.K."/>
            <person name="Chen J."/>
            <person name="Drula E."/>
            <person name="Henrissat B."/>
            <person name="Wiebenga A."/>
            <person name="Lubbers R.J."/>
            <person name="Gomes A.C."/>
            <person name="Makela M.R."/>
            <person name="Stajich J."/>
            <person name="Grigoriev I.V."/>
            <person name="Mortensen U.H."/>
            <person name="De Vries R.P."/>
            <person name="Baker S.E."/>
            <person name="Andersen M.R."/>
        </authorList>
    </citation>
    <scope>NUCLEOTIDE SEQUENCE [LARGE SCALE GENOMIC DNA]</scope>
    <source>
        <strain evidence="7 8">CBS 209.92</strain>
    </source>
</reference>
<comment type="similarity">
    <text evidence="2">Belongs to the DODA-type extradiol aromatic ring-opening dioxygenase family.</text>
</comment>
<evidence type="ECO:0000256" key="5">
    <source>
        <dbReference type="ARBA" id="ARBA00023002"/>
    </source>
</evidence>
<proteinExistence type="inferred from homology"/>
<dbReference type="CDD" id="cd07363">
    <property type="entry name" value="45_DOPA_Dioxygenase"/>
    <property type="match status" value="1"/>
</dbReference>
<dbReference type="PANTHER" id="PTHR30096">
    <property type="entry name" value="4,5-DOPA DIOXYGENASE EXTRADIOL-LIKE PROTEIN"/>
    <property type="match status" value="1"/>
</dbReference>
<name>A0ABR4GFX0_9EURO</name>
<protein>
    <submittedName>
        <fullName evidence="7">Extradiol ring-cleavage dioxygenase, class III enzyme, subunit B</fullName>
    </submittedName>
</protein>
<evidence type="ECO:0000256" key="1">
    <source>
        <dbReference type="ARBA" id="ARBA00001947"/>
    </source>
</evidence>
<comment type="caution">
    <text evidence="7">The sequence shown here is derived from an EMBL/GenBank/DDBJ whole genome shotgun (WGS) entry which is preliminary data.</text>
</comment>
<evidence type="ECO:0000259" key="6">
    <source>
        <dbReference type="Pfam" id="PF02900"/>
    </source>
</evidence>
<dbReference type="InterPro" id="IPR004183">
    <property type="entry name" value="Xdiol_dOase_suB"/>
</dbReference>
<evidence type="ECO:0000313" key="8">
    <source>
        <dbReference type="Proteomes" id="UP001610563"/>
    </source>
</evidence>
<dbReference type="Pfam" id="PF02900">
    <property type="entry name" value="LigB"/>
    <property type="match status" value="1"/>
</dbReference>
<dbReference type="PANTHER" id="PTHR30096:SF1">
    <property type="entry name" value="AROMATIC RING-OPENING DIOXYGENASE FAMILY PROTEIN (AFU_ORTHOLOGUE AFUA_7G00640)"/>
    <property type="match status" value="1"/>
</dbReference>